<dbReference type="Gene3D" id="1.10.10.10">
    <property type="entry name" value="Winged helix-like DNA-binding domain superfamily/Winged helix DNA-binding domain"/>
    <property type="match status" value="1"/>
</dbReference>
<evidence type="ECO:0000256" key="9">
    <source>
        <dbReference type="ARBA" id="ARBA00023242"/>
    </source>
</evidence>
<evidence type="ECO:0000259" key="13">
    <source>
        <dbReference type="SMART" id="SM01138"/>
    </source>
</evidence>
<dbReference type="InterPro" id="IPR037241">
    <property type="entry name" value="E2F-DP_heterodim"/>
</dbReference>
<name>A0A1D1YKD4_9ARAE</name>
<feature type="compositionally biased region" description="Basic and acidic residues" evidence="12">
    <location>
        <begin position="16"/>
        <end position="27"/>
    </location>
</feature>
<dbReference type="GO" id="GO:0051726">
    <property type="term" value="P:regulation of cell cycle"/>
    <property type="evidence" value="ECO:0007669"/>
    <property type="project" value="InterPro"/>
</dbReference>
<evidence type="ECO:0000259" key="14">
    <source>
        <dbReference type="SMART" id="SM01372"/>
    </source>
</evidence>
<keyword evidence="7 11" id="KW-0238">DNA-binding</keyword>
<keyword evidence="5 11" id="KW-0805">Transcription regulation</keyword>
<dbReference type="GO" id="GO:0005737">
    <property type="term" value="C:cytoplasm"/>
    <property type="evidence" value="ECO:0007669"/>
    <property type="project" value="UniProtKB-SubCell"/>
</dbReference>
<accession>A0A1D1YKD4</accession>
<dbReference type="GO" id="GO:0000977">
    <property type="term" value="F:RNA polymerase II transcription regulatory region sequence-specific DNA binding"/>
    <property type="evidence" value="ECO:0007669"/>
    <property type="project" value="TreeGrafter"/>
</dbReference>
<evidence type="ECO:0000256" key="12">
    <source>
        <dbReference type="SAM" id="MobiDB-lite"/>
    </source>
</evidence>
<dbReference type="GO" id="GO:0000981">
    <property type="term" value="F:DNA-binding transcription factor activity, RNA polymerase II-specific"/>
    <property type="evidence" value="ECO:0007669"/>
    <property type="project" value="TreeGrafter"/>
</dbReference>
<dbReference type="InterPro" id="IPR036390">
    <property type="entry name" value="WH_DNA-bd_sf"/>
</dbReference>
<organism evidence="15">
    <name type="scientific">Anthurium amnicola</name>
    <dbReference type="NCBI Taxonomy" id="1678845"/>
    <lineage>
        <taxon>Eukaryota</taxon>
        <taxon>Viridiplantae</taxon>
        <taxon>Streptophyta</taxon>
        <taxon>Embryophyta</taxon>
        <taxon>Tracheophyta</taxon>
        <taxon>Spermatophyta</taxon>
        <taxon>Magnoliopsida</taxon>
        <taxon>Liliopsida</taxon>
        <taxon>Araceae</taxon>
        <taxon>Pothoideae</taxon>
        <taxon>Potheae</taxon>
        <taxon>Anthurium</taxon>
    </lineage>
</organism>
<dbReference type="Pfam" id="PF08781">
    <property type="entry name" value="DP"/>
    <property type="match status" value="1"/>
</dbReference>
<evidence type="ECO:0000256" key="7">
    <source>
        <dbReference type="ARBA" id="ARBA00023125"/>
    </source>
</evidence>
<dbReference type="FunFam" id="1.20.140.80:FF:000002">
    <property type="entry name" value="Transcription factor-like protein DPB"/>
    <property type="match status" value="1"/>
</dbReference>
<dbReference type="FunFam" id="1.10.10.10:FF:000187">
    <property type="entry name" value="Transcription factor-like protein DPB"/>
    <property type="match status" value="1"/>
</dbReference>
<dbReference type="PANTHER" id="PTHR12548">
    <property type="entry name" value="TRANSCRIPTION FACTOR DP"/>
    <property type="match status" value="1"/>
</dbReference>
<dbReference type="SMART" id="SM01372">
    <property type="entry name" value="E2F_TDP"/>
    <property type="match status" value="1"/>
</dbReference>
<dbReference type="InterPro" id="IPR038168">
    <property type="entry name" value="TF_DP_C_sf"/>
</dbReference>
<feature type="region of interest" description="Disordered" evidence="12">
    <location>
        <begin position="298"/>
        <end position="321"/>
    </location>
</feature>
<dbReference type="SUPFAM" id="SSF46785">
    <property type="entry name" value="Winged helix' DNA-binding domain"/>
    <property type="match status" value="1"/>
</dbReference>
<feature type="domain" description="Transcription factor DP C-terminal" evidence="13">
    <location>
        <begin position="166"/>
        <end position="319"/>
    </location>
</feature>
<dbReference type="Pfam" id="PF02319">
    <property type="entry name" value="WHD_E2F_TDP"/>
    <property type="match status" value="1"/>
</dbReference>
<evidence type="ECO:0000256" key="2">
    <source>
        <dbReference type="ARBA" id="ARBA00004496"/>
    </source>
</evidence>
<evidence type="ECO:0000256" key="3">
    <source>
        <dbReference type="ARBA" id="ARBA00010940"/>
    </source>
</evidence>
<evidence type="ECO:0000256" key="8">
    <source>
        <dbReference type="ARBA" id="ARBA00023163"/>
    </source>
</evidence>
<proteinExistence type="inferred from homology"/>
<dbReference type="AlphaFoldDB" id="A0A1D1YKD4"/>
<dbReference type="SUPFAM" id="SSF144074">
    <property type="entry name" value="E2F-DP heterodimerization region"/>
    <property type="match status" value="1"/>
</dbReference>
<dbReference type="CDD" id="cd14458">
    <property type="entry name" value="DP_DD"/>
    <property type="match status" value="1"/>
</dbReference>
<reference evidence="15" key="1">
    <citation type="submission" date="2015-07" db="EMBL/GenBank/DDBJ databases">
        <title>Transcriptome Assembly of Anthurium amnicola.</title>
        <authorList>
            <person name="Suzuki J."/>
        </authorList>
    </citation>
    <scope>NUCLEOTIDE SEQUENCE</scope>
</reference>
<evidence type="ECO:0000256" key="4">
    <source>
        <dbReference type="ARBA" id="ARBA00022490"/>
    </source>
</evidence>
<comment type="similarity">
    <text evidence="3 11">Belongs to the E2F/DP family.</text>
</comment>
<dbReference type="PANTHER" id="PTHR12548:SF9">
    <property type="entry name" value="TRANSCRIPTION FACTOR DP"/>
    <property type="match status" value="1"/>
</dbReference>
<dbReference type="EMBL" id="GDJX01012835">
    <property type="protein sequence ID" value="JAT55101.1"/>
    <property type="molecule type" value="Transcribed_RNA"/>
</dbReference>
<evidence type="ECO:0000256" key="11">
    <source>
        <dbReference type="RuleBase" id="RU003796"/>
    </source>
</evidence>
<evidence type="ECO:0000313" key="15">
    <source>
        <dbReference type="EMBL" id="JAT55101.1"/>
    </source>
</evidence>
<gene>
    <name evidence="15" type="primary">DPB_3</name>
    <name evidence="15" type="ORF">g.73507</name>
</gene>
<feature type="domain" description="E2F/DP family winged-helix DNA-binding" evidence="14">
    <location>
        <begin position="76"/>
        <end position="159"/>
    </location>
</feature>
<dbReference type="InterPro" id="IPR015648">
    <property type="entry name" value="Transcrpt_fac_DP"/>
</dbReference>
<evidence type="ECO:0000256" key="5">
    <source>
        <dbReference type="ARBA" id="ARBA00023015"/>
    </source>
</evidence>
<dbReference type="GO" id="GO:0070176">
    <property type="term" value="C:DRM complex"/>
    <property type="evidence" value="ECO:0007669"/>
    <property type="project" value="UniProtKB-ARBA"/>
</dbReference>
<dbReference type="Gene3D" id="1.20.140.80">
    <property type="entry name" value="Transcription factor DP"/>
    <property type="match status" value="1"/>
</dbReference>
<evidence type="ECO:0000256" key="10">
    <source>
        <dbReference type="ARBA" id="ARBA00023306"/>
    </source>
</evidence>
<dbReference type="SMART" id="SM01138">
    <property type="entry name" value="DP"/>
    <property type="match status" value="1"/>
</dbReference>
<feature type="region of interest" description="Disordered" evidence="12">
    <location>
        <begin position="1"/>
        <end position="74"/>
    </location>
</feature>
<dbReference type="InterPro" id="IPR036388">
    <property type="entry name" value="WH-like_DNA-bd_sf"/>
</dbReference>
<protein>
    <submittedName>
        <fullName evidence="15">Transcription factor-like protein DPB</fullName>
    </submittedName>
</protein>
<keyword evidence="9 11" id="KW-0539">Nucleus</keyword>
<dbReference type="InterPro" id="IPR003316">
    <property type="entry name" value="E2F_WHTH_DNA-bd_dom"/>
</dbReference>
<keyword evidence="4" id="KW-0963">Cytoplasm</keyword>
<sequence length="321" mass="35685">MGLPHATPVPPSATTDLHHGGGRDDTRVVPSIDAGGTPHAGVSPPPARHFADPPRSPFMSSGKMKKRSAHQASVDKNGRGLRQFSMKVCENVESKGVTTHNEVANELVAEFADPSGNLVSPDQQQYEDKNIRRRVYDALNVLIAMDIISRDKKEIKWKGLPCTSPNDDQALKVECSTRRNRIEKKAAYLEELVEQYIGLQNLVERNERLYNSEVGPSAGIALPFILAQTHPRATVEVEISEDMQLVHFDFNSTPFELHDDIYVLKAMRFCERQGAGDSQHRIANRGKKLKQLSIYHHQTPTDSRPNEADKCLSSPNIPGIL</sequence>
<keyword evidence="8 11" id="KW-0804">Transcription</keyword>
<evidence type="ECO:0000256" key="6">
    <source>
        <dbReference type="ARBA" id="ARBA00023054"/>
    </source>
</evidence>
<keyword evidence="6" id="KW-0175">Coiled coil</keyword>
<keyword evidence="10" id="KW-0131">Cell cycle</keyword>
<comment type="subcellular location">
    <subcellularLocation>
        <location evidence="2">Cytoplasm</location>
    </subcellularLocation>
    <subcellularLocation>
        <location evidence="1 11">Nucleus</location>
    </subcellularLocation>
</comment>
<evidence type="ECO:0000256" key="1">
    <source>
        <dbReference type="ARBA" id="ARBA00004123"/>
    </source>
</evidence>
<dbReference type="InterPro" id="IPR014889">
    <property type="entry name" value="Transc_factor_DP_C"/>
</dbReference>